<dbReference type="PANTHER" id="PTHR33164:SF43">
    <property type="entry name" value="HTH-TYPE TRANSCRIPTIONAL REPRESSOR YETL"/>
    <property type="match status" value="1"/>
</dbReference>
<organism evidence="2 3">
    <name type="scientific">Mumia flava</name>
    <dbReference type="NCBI Taxonomy" id="1348852"/>
    <lineage>
        <taxon>Bacteria</taxon>
        <taxon>Bacillati</taxon>
        <taxon>Actinomycetota</taxon>
        <taxon>Actinomycetes</taxon>
        <taxon>Propionibacteriales</taxon>
        <taxon>Nocardioidaceae</taxon>
        <taxon>Mumia</taxon>
    </lineage>
</organism>
<dbReference type="InterPro" id="IPR039422">
    <property type="entry name" value="MarR/SlyA-like"/>
</dbReference>
<dbReference type="GO" id="GO:0006950">
    <property type="term" value="P:response to stress"/>
    <property type="evidence" value="ECO:0007669"/>
    <property type="project" value="TreeGrafter"/>
</dbReference>
<sequence>MSETTGGTVEDPATAVVGDTGLMLSVAAAAAGRNVNVALETVALRARTFSILELVACVDGINQRRLADTLQLNPSQIVALVDDLVGEGLVERRPDETDRRNRLVCATEKGRIRYAEARALADAALDRTLASLDAAERATLHALLRRVVTNRSD</sequence>
<dbReference type="PANTHER" id="PTHR33164">
    <property type="entry name" value="TRANSCRIPTIONAL REGULATOR, MARR FAMILY"/>
    <property type="match status" value="1"/>
</dbReference>
<dbReference type="AlphaFoldDB" id="A0A2M9BHU5"/>
<accession>A0A2M9BHU5</accession>
<name>A0A2M9BHU5_9ACTN</name>
<protein>
    <submittedName>
        <fullName evidence="2">DNA-binding MarR family transcriptional regulator</fullName>
    </submittedName>
</protein>
<dbReference type="SUPFAM" id="SSF46785">
    <property type="entry name" value="Winged helix' DNA-binding domain"/>
    <property type="match status" value="1"/>
</dbReference>
<dbReference type="EMBL" id="PGEZ01000001">
    <property type="protein sequence ID" value="PJJ57519.1"/>
    <property type="molecule type" value="Genomic_DNA"/>
</dbReference>
<dbReference type="Pfam" id="PF01047">
    <property type="entry name" value="MarR"/>
    <property type="match status" value="1"/>
</dbReference>
<dbReference type="GO" id="GO:0003677">
    <property type="term" value="F:DNA binding"/>
    <property type="evidence" value="ECO:0007669"/>
    <property type="project" value="UniProtKB-KW"/>
</dbReference>
<gene>
    <name evidence="2" type="ORF">CLV56_1754</name>
</gene>
<dbReference type="Gene3D" id="1.10.10.10">
    <property type="entry name" value="Winged helix-like DNA-binding domain superfamily/Winged helix DNA-binding domain"/>
    <property type="match status" value="1"/>
</dbReference>
<dbReference type="InterPro" id="IPR036388">
    <property type="entry name" value="WH-like_DNA-bd_sf"/>
</dbReference>
<dbReference type="InterPro" id="IPR036390">
    <property type="entry name" value="WH_DNA-bd_sf"/>
</dbReference>
<evidence type="ECO:0000313" key="3">
    <source>
        <dbReference type="Proteomes" id="UP000230842"/>
    </source>
</evidence>
<dbReference type="OrthoDB" id="8635520at2"/>
<comment type="caution">
    <text evidence="2">The sequence shown here is derived from an EMBL/GenBank/DDBJ whole genome shotgun (WGS) entry which is preliminary data.</text>
</comment>
<dbReference type="SMART" id="SM00347">
    <property type="entry name" value="HTH_MARR"/>
    <property type="match status" value="1"/>
</dbReference>
<dbReference type="RefSeq" id="WP_100414701.1">
    <property type="nucleotide sequence ID" value="NZ_PGEZ01000001.1"/>
</dbReference>
<feature type="domain" description="HTH marR-type" evidence="1">
    <location>
        <begin position="19"/>
        <end position="149"/>
    </location>
</feature>
<dbReference type="PRINTS" id="PR00598">
    <property type="entry name" value="HTHMARR"/>
</dbReference>
<keyword evidence="2" id="KW-0238">DNA-binding</keyword>
<reference evidence="2 3" key="1">
    <citation type="submission" date="2017-11" db="EMBL/GenBank/DDBJ databases">
        <title>Genomic Encyclopedia of Archaeal and Bacterial Type Strains, Phase II (KMG-II): From Individual Species to Whole Genera.</title>
        <authorList>
            <person name="Goeker M."/>
        </authorList>
    </citation>
    <scope>NUCLEOTIDE SEQUENCE [LARGE SCALE GENOMIC DNA]</scope>
    <source>
        <strain evidence="2 3">DSM 27763</strain>
    </source>
</reference>
<dbReference type="GO" id="GO:0003700">
    <property type="term" value="F:DNA-binding transcription factor activity"/>
    <property type="evidence" value="ECO:0007669"/>
    <property type="project" value="InterPro"/>
</dbReference>
<evidence type="ECO:0000313" key="2">
    <source>
        <dbReference type="EMBL" id="PJJ57519.1"/>
    </source>
</evidence>
<dbReference type="InterPro" id="IPR000835">
    <property type="entry name" value="HTH_MarR-typ"/>
</dbReference>
<keyword evidence="3" id="KW-1185">Reference proteome</keyword>
<dbReference type="PROSITE" id="PS50995">
    <property type="entry name" value="HTH_MARR_2"/>
    <property type="match status" value="1"/>
</dbReference>
<dbReference type="Proteomes" id="UP000230842">
    <property type="component" value="Unassembled WGS sequence"/>
</dbReference>
<evidence type="ECO:0000259" key="1">
    <source>
        <dbReference type="PROSITE" id="PS50995"/>
    </source>
</evidence>
<proteinExistence type="predicted"/>